<sequence>SESNRLSEERTIEIATDIGLDIDKLREDMEDPAIESYLDETAQLANVLGIRGTPAFVIGDILVPGAVDTDRMREVIAQVRAGR</sequence>
<reference evidence="2 3" key="1">
    <citation type="journal article" date="2019" name="mSystems">
        <title>Life at home and on the roam: Genomic adaptions reflect the dual lifestyle of an intracellular, facultative symbiont.</title>
        <authorList>
            <person name="Burgsdorf I."/>
        </authorList>
    </citation>
    <scope>NUCLEOTIDE SEQUENCE [LARGE SCALE GENOMIC DNA]</scope>
    <source>
        <strain evidence="2">277cV</strain>
    </source>
</reference>
<dbReference type="Proteomes" id="UP000317990">
    <property type="component" value="Unassembled WGS sequence"/>
</dbReference>
<organism evidence="2 3">
    <name type="scientific">Aphanocapsa feldmannii 277cV</name>
    <dbReference type="NCBI Taxonomy" id="2507553"/>
    <lineage>
        <taxon>Bacteria</taxon>
        <taxon>Bacillati</taxon>
        <taxon>Cyanobacteriota</taxon>
        <taxon>Cyanophyceae</taxon>
        <taxon>Oscillatoriophycideae</taxon>
        <taxon>Chroococcales</taxon>
        <taxon>Microcystaceae</taxon>
        <taxon>Aphanocapsa</taxon>
    </lineage>
</organism>
<dbReference type="InterPro" id="IPR036249">
    <property type="entry name" value="Thioredoxin-like_sf"/>
</dbReference>
<dbReference type="EMBL" id="SRMO01000066">
    <property type="protein sequence ID" value="TGG92169.1"/>
    <property type="molecule type" value="Genomic_DNA"/>
</dbReference>
<dbReference type="SUPFAM" id="SSF52833">
    <property type="entry name" value="Thioredoxin-like"/>
    <property type="match status" value="1"/>
</dbReference>
<feature type="domain" description="DSBA-like thioredoxin" evidence="1">
    <location>
        <begin position="7"/>
        <end position="76"/>
    </location>
</feature>
<evidence type="ECO:0000313" key="2">
    <source>
        <dbReference type="EMBL" id="TGG92169.1"/>
    </source>
</evidence>
<protein>
    <recommendedName>
        <fullName evidence="1">DSBA-like thioredoxin domain-containing protein</fullName>
    </recommendedName>
</protein>
<evidence type="ECO:0000313" key="3">
    <source>
        <dbReference type="Proteomes" id="UP000317990"/>
    </source>
</evidence>
<proteinExistence type="predicted"/>
<comment type="caution">
    <text evidence="2">The sequence shown here is derived from an EMBL/GenBank/DDBJ whole genome shotgun (WGS) entry which is preliminary data.</text>
</comment>
<dbReference type="AlphaFoldDB" id="A0A524RN09"/>
<gene>
    <name evidence="2" type="ORF">ERJ67_06705</name>
</gene>
<evidence type="ECO:0000259" key="1">
    <source>
        <dbReference type="Pfam" id="PF01323"/>
    </source>
</evidence>
<dbReference type="Pfam" id="PF01323">
    <property type="entry name" value="DSBA"/>
    <property type="match status" value="1"/>
</dbReference>
<dbReference type="InterPro" id="IPR001853">
    <property type="entry name" value="DSBA-like_thioredoxin_dom"/>
</dbReference>
<name>A0A524RN09_9CHRO</name>
<feature type="non-terminal residue" evidence="2">
    <location>
        <position position="1"/>
    </location>
</feature>
<accession>A0A524RN09</accession>
<dbReference type="Gene3D" id="3.40.30.10">
    <property type="entry name" value="Glutaredoxin"/>
    <property type="match status" value="1"/>
</dbReference>
<dbReference type="GO" id="GO:0016491">
    <property type="term" value="F:oxidoreductase activity"/>
    <property type="evidence" value="ECO:0007669"/>
    <property type="project" value="InterPro"/>
</dbReference>